<comment type="caution">
    <text evidence="2">The sequence shown here is derived from an EMBL/GenBank/DDBJ whole genome shotgun (WGS) entry which is preliminary data.</text>
</comment>
<evidence type="ECO:0008006" key="4">
    <source>
        <dbReference type="Google" id="ProtNLM"/>
    </source>
</evidence>
<feature type="compositionally biased region" description="Low complexity" evidence="1">
    <location>
        <begin position="1"/>
        <end position="12"/>
    </location>
</feature>
<sequence length="483" mass="54792">AQAALAQTAVAQGPSRGARHPRRVYQTSTPPMGNSQGNDHSSCACFETVCLPAGWKVNIYTCEAHDGARSTPFWRRKFSSGERKDMGAGQPSYKSFQADIYDNNRNLIQYIEHVNPGDHFEITYARRSDHGGVIENKYWHTKKNGGGWELQTNSASFQARDLPRDWKVNVYTYKPHDGARFTPFWRRKFSSGERKDTSAGQPSNKSSQADIYDNNGNLIQYIEQVNPGDHFEITYARRSDHGRVIENKHWHAKKNDGGWELQTNCASFAGLNGKVFTYKQGRNRGVSHWKETLGNNRGAWKDMSAGQPCNKPFEVDIYDDSGKVLVRYCMDVAPGETRDIWSAVRFSPSGARIRDWFVERNGVLETGRSAWIGKWFDTGVADHYAVKIEHTCWEISPAKTPELPIKNLIANESSDDAFAKIIHKGQTANSDSDIQGFADRWVQEHPIYYLFHENCQMWARDLCVFLGVHFGEAMANPSPVMHR</sequence>
<evidence type="ECO:0000256" key="1">
    <source>
        <dbReference type="SAM" id="MobiDB-lite"/>
    </source>
</evidence>
<feature type="non-terminal residue" evidence="2">
    <location>
        <position position="1"/>
    </location>
</feature>
<name>A0ABN9RD50_9DINO</name>
<evidence type="ECO:0000313" key="3">
    <source>
        <dbReference type="Proteomes" id="UP001189429"/>
    </source>
</evidence>
<organism evidence="2 3">
    <name type="scientific">Prorocentrum cordatum</name>
    <dbReference type="NCBI Taxonomy" id="2364126"/>
    <lineage>
        <taxon>Eukaryota</taxon>
        <taxon>Sar</taxon>
        <taxon>Alveolata</taxon>
        <taxon>Dinophyceae</taxon>
        <taxon>Prorocentrales</taxon>
        <taxon>Prorocentraceae</taxon>
        <taxon>Prorocentrum</taxon>
    </lineage>
</organism>
<dbReference type="EMBL" id="CAUYUJ010005635">
    <property type="protein sequence ID" value="CAK0814414.1"/>
    <property type="molecule type" value="Genomic_DNA"/>
</dbReference>
<protein>
    <recommendedName>
        <fullName evidence="4">DUF4105 domain-containing protein</fullName>
    </recommendedName>
</protein>
<feature type="compositionally biased region" description="Polar residues" evidence="1">
    <location>
        <begin position="25"/>
        <end position="37"/>
    </location>
</feature>
<keyword evidence="3" id="KW-1185">Reference proteome</keyword>
<dbReference type="Proteomes" id="UP001189429">
    <property type="component" value="Unassembled WGS sequence"/>
</dbReference>
<accession>A0ABN9RD50</accession>
<proteinExistence type="predicted"/>
<reference evidence="2" key="1">
    <citation type="submission" date="2023-10" db="EMBL/GenBank/DDBJ databases">
        <authorList>
            <person name="Chen Y."/>
            <person name="Shah S."/>
            <person name="Dougan E. K."/>
            <person name="Thang M."/>
            <person name="Chan C."/>
        </authorList>
    </citation>
    <scope>NUCLEOTIDE SEQUENCE [LARGE SCALE GENOMIC DNA]</scope>
</reference>
<feature type="region of interest" description="Disordered" evidence="1">
    <location>
        <begin position="1"/>
        <end position="37"/>
    </location>
</feature>
<evidence type="ECO:0000313" key="2">
    <source>
        <dbReference type="EMBL" id="CAK0814414.1"/>
    </source>
</evidence>
<gene>
    <name evidence="2" type="ORF">PCOR1329_LOCUS18019</name>
</gene>